<dbReference type="InterPro" id="IPR006660">
    <property type="entry name" value="Arsenate_reductase-like"/>
</dbReference>
<name>A0ABX7PWM6_9BACT</name>
<sequence length="121" mass="14314">MAEKLFIYVKSSCSTCRRAVALLEELKVDYEKRDYFIHPLSKEKWAELLKKLDVGFPEILRTKEEVFSELGLEKRQPSQEELVELILKHPELIQRPIVEYGTRAILGRPPEKIKEFLHSFR</sequence>
<evidence type="ECO:0000256" key="2">
    <source>
        <dbReference type="PROSITE-ProRule" id="PRU01282"/>
    </source>
</evidence>
<dbReference type="SUPFAM" id="SSF52833">
    <property type="entry name" value="Thioredoxin-like"/>
    <property type="match status" value="1"/>
</dbReference>
<dbReference type="PANTHER" id="PTHR30041:SF4">
    <property type="entry name" value="ARSENATE REDUCTASE"/>
    <property type="match status" value="1"/>
</dbReference>
<dbReference type="PROSITE" id="PS51353">
    <property type="entry name" value="ARSC"/>
    <property type="match status" value="1"/>
</dbReference>
<organism evidence="3 4">
    <name type="scientific">Candidatus Methylacidiphilum infernorum</name>
    <dbReference type="NCBI Taxonomy" id="511746"/>
    <lineage>
        <taxon>Bacteria</taxon>
        <taxon>Pseudomonadati</taxon>
        <taxon>Verrucomicrobiota</taxon>
        <taxon>Methylacidiphilae</taxon>
        <taxon>Methylacidiphilales</taxon>
        <taxon>Methylacidiphilaceae</taxon>
        <taxon>Methylacidiphilum (ex Ratnadevi et al. 2023)</taxon>
    </lineage>
</organism>
<comment type="similarity">
    <text evidence="1 2">Belongs to the ArsC family.</text>
</comment>
<dbReference type="NCBIfam" id="TIGR01617">
    <property type="entry name" value="arsC_related"/>
    <property type="match status" value="1"/>
</dbReference>
<evidence type="ECO:0000256" key="1">
    <source>
        <dbReference type="ARBA" id="ARBA00007198"/>
    </source>
</evidence>
<evidence type="ECO:0000313" key="3">
    <source>
        <dbReference type="EMBL" id="QSR86994.1"/>
    </source>
</evidence>
<reference evidence="3 4" key="1">
    <citation type="submission" date="2020-12" db="EMBL/GenBank/DDBJ databases">
        <authorList>
            <person name="Awala S.I."/>
            <person name="Gwak J.-H."/>
            <person name="Kim S.-J."/>
            <person name="Rhee S.-K."/>
        </authorList>
    </citation>
    <scope>NUCLEOTIDE SEQUENCE [LARGE SCALE GENOMIC DNA]</scope>
    <source>
        <strain evidence="3 4">IT5</strain>
    </source>
</reference>
<gene>
    <name evidence="3" type="ORF">EM20IM_01065</name>
</gene>
<dbReference type="Pfam" id="PF03960">
    <property type="entry name" value="ArsC"/>
    <property type="match status" value="1"/>
</dbReference>
<dbReference type="PROSITE" id="PS51354">
    <property type="entry name" value="GLUTAREDOXIN_2"/>
    <property type="match status" value="1"/>
</dbReference>
<proteinExistence type="inferred from homology"/>
<dbReference type="InterPro" id="IPR006504">
    <property type="entry name" value="Tscrpt_reg_Spx/MgsR"/>
</dbReference>
<protein>
    <submittedName>
        <fullName evidence="3">Arsenate reductase family protein</fullName>
    </submittedName>
</protein>
<dbReference type="Proteomes" id="UP000663088">
    <property type="component" value="Chromosome"/>
</dbReference>
<accession>A0ABX7PWM6</accession>
<dbReference type="RefSeq" id="WP_206847446.1">
    <property type="nucleotide sequence ID" value="NZ_CP065956.1"/>
</dbReference>
<evidence type="ECO:0000313" key="4">
    <source>
        <dbReference type="Proteomes" id="UP000663088"/>
    </source>
</evidence>
<dbReference type="Gene3D" id="3.40.30.10">
    <property type="entry name" value="Glutaredoxin"/>
    <property type="match status" value="1"/>
</dbReference>
<dbReference type="PANTHER" id="PTHR30041">
    <property type="entry name" value="ARSENATE REDUCTASE"/>
    <property type="match status" value="1"/>
</dbReference>
<keyword evidence="4" id="KW-1185">Reference proteome</keyword>
<dbReference type="EMBL" id="CP065956">
    <property type="protein sequence ID" value="QSR86994.1"/>
    <property type="molecule type" value="Genomic_DNA"/>
</dbReference>
<dbReference type="InterPro" id="IPR036249">
    <property type="entry name" value="Thioredoxin-like_sf"/>
</dbReference>